<dbReference type="EMBL" id="KT201150">
    <property type="protein sequence ID" value="AMD61825.1"/>
    <property type="molecule type" value="Genomic_DNA"/>
</dbReference>
<reference evidence="1" key="1">
    <citation type="submission" date="2015-06" db="EMBL/GenBank/DDBJ databases">
        <title>Relationship between genomic and mitochondrial evolution in the entomopathogenic fungal genus Beauveria.</title>
        <authorList>
            <person name="Glare T.C."/>
            <person name="Campbell M.A."/>
            <person name="Biggs P.J."/>
            <person name="McKinnon A.C."/>
            <person name="Cox M.P."/>
        </authorList>
    </citation>
    <scope>NUCLEOTIDE SEQUENCE</scope>
    <source>
        <strain evidence="1">Fhr1</strain>
    </source>
</reference>
<dbReference type="GeneID" id="32982936"/>
<protein>
    <submittedName>
        <fullName evidence="1">Uncharacterized protein</fullName>
    </submittedName>
</protein>
<accession>A0A192S1Z3</accession>
<evidence type="ECO:0000313" key="1">
    <source>
        <dbReference type="EMBL" id="AMD61825.1"/>
    </source>
</evidence>
<organism evidence="1">
    <name type="scientific">Beauveria caledonica</name>
    <dbReference type="NCBI Taxonomy" id="38006"/>
    <lineage>
        <taxon>Eukaryota</taxon>
        <taxon>Fungi</taxon>
        <taxon>Dikarya</taxon>
        <taxon>Ascomycota</taxon>
        <taxon>Pezizomycotina</taxon>
        <taxon>Sordariomycetes</taxon>
        <taxon>Hypocreomycetidae</taxon>
        <taxon>Hypocreales</taxon>
        <taxon>Cordycipitaceae</taxon>
        <taxon>Beauveria</taxon>
    </lineage>
</organism>
<gene>
    <name evidence="1" type="primary">orf156</name>
</gene>
<sequence>MTIINNTIENSLENIANISSMMNIDELLVFSLNLENTETKVIRLDVPTKIVYINISIENFIESILHNEKNDFWKHNLNSLYILRDGDYLDLHVIFETINNRKVQVVRGSSQKSHVVSPIDSRLSCYMMILYNMNYQKFSENNAFNYMNKKRYLPTF</sequence>
<proteinExistence type="predicted"/>
<dbReference type="AlphaFoldDB" id="A0A192S1Z3"/>
<geneLocation type="mitochondrion" evidence="1"/>
<keyword evidence="1" id="KW-0496">Mitochondrion</keyword>
<dbReference type="RefSeq" id="YP_009268561.1">
    <property type="nucleotide sequence ID" value="NC_030636.1"/>
</dbReference>
<name>A0A192S1Z3_9HYPO</name>